<keyword evidence="2" id="KW-1185">Reference proteome</keyword>
<gene>
    <name evidence="1" type="ORF">KX928_17375</name>
</gene>
<protein>
    <submittedName>
        <fullName evidence="1">Uncharacterized protein</fullName>
    </submittedName>
</protein>
<reference evidence="1" key="1">
    <citation type="submission" date="2021-07" db="EMBL/GenBank/DDBJ databases">
        <title>Roseobacter insulae sp. nov., isolated from a tidal flat.</title>
        <authorList>
            <person name="Park S."/>
            <person name="Yoon J.-H."/>
        </authorList>
    </citation>
    <scope>NUCLEOTIDE SEQUENCE</scope>
    <source>
        <strain evidence="1">YSTF-M11</strain>
    </source>
</reference>
<dbReference type="AlphaFoldDB" id="A0A9X1JZR2"/>
<evidence type="ECO:0000313" key="1">
    <source>
        <dbReference type="EMBL" id="MBW4709560.1"/>
    </source>
</evidence>
<dbReference type="Proteomes" id="UP001138661">
    <property type="component" value="Unassembled WGS sequence"/>
</dbReference>
<accession>A0A9X1JZR2</accession>
<name>A0A9X1JZR2_9RHOB</name>
<sequence>MRNFNFRAWGDANWLLPQFQCNNDWAVLACVGTEQRSVESALELSRYAKRLFLAQIDDPYPQDPVATHLEVAKAWKKIEEHIPGQYIKFVGELKSSLDEVADYAEAAVGASRNIVLDITSFPKRWFFPMVQLLLNDQRVENLVVVYTQGTKYAKVISRNPEALRPIQGFPSVSGRSEHDFAFVGVGFHLLNFSRMFGEDRPRALKMLFPFPPGPPGLKRNWKFVESMERIVGRENDGLRKIDPIDFIQLSALDVSQAFDAMRKVTKDGERTSYMLPFGPKPVSLAMCLFSVAADQAEKSEVPIYYAQPSQYALHYTKEPLLKNGRLSCLSYALKHAGRLLYSV</sequence>
<comment type="caution">
    <text evidence="1">The sequence shown here is derived from an EMBL/GenBank/DDBJ whole genome shotgun (WGS) entry which is preliminary data.</text>
</comment>
<organism evidence="1 2">
    <name type="scientific">Roseobacter insulae</name>
    <dbReference type="NCBI Taxonomy" id="2859783"/>
    <lineage>
        <taxon>Bacteria</taxon>
        <taxon>Pseudomonadati</taxon>
        <taxon>Pseudomonadota</taxon>
        <taxon>Alphaproteobacteria</taxon>
        <taxon>Rhodobacterales</taxon>
        <taxon>Roseobacteraceae</taxon>
        <taxon>Roseobacter</taxon>
    </lineage>
</organism>
<proteinExistence type="predicted"/>
<evidence type="ECO:0000313" key="2">
    <source>
        <dbReference type="Proteomes" id="UP001138661"/>
    </source>
</evidence>
<dbReference type="EMBL" id="JAHXDN010000005">
    <property type="protein sequence ID" value="MBW4709560.1"/>
    <property type="molecule type" value="Genomic_DNA"/>
</dbReference>
<dbReference type="RefSeq" id="WP_219505244.1">
    <property type="nucleotide sequence ID" value="NZ_JAHXDN010000005.1"/>
</dbReference>